<dbReference type="Proteomes" id="UP001516588">
    <property type="component" value="Unassembled WGS sequence"/>
</dbReference>
<gene>
    <name evidence="2" type="ORF">INF20_01050</name>
</gene>
<dbReference type="RefSeq" id="WP_226384540.1">
    <property type="nucleotide sequence ID" value="NZ_JADCKA010000001.1"/>
</dbReference>
<organism evidence="2 3">
    <name type="scientific">Gallibacter intestinalis</name>
    <dbReference type="NCBI Taxonomy" id="2779356"/>
    <lineage>
        <taxon>Bacteria</taxon>
        <taxon>Bacillati</taxon>
        <taxon>Bacillota</taxon>
        <taxon>Clostridia</taxon>
        <taxon>Eubacteriales</taxon>
        <taxon>Eubacteriaceae</taxon>
        <taxon>Gallibacter</taxon>
    </lineage>
</organism>
<dbReference type="EMBL" id="JADCKA010000001">
    <property type="protein sequence ID" value="MBE5034877.1"/>
    <property type="molecule type" value="Genomic_DNA"/>
</dbReference>
<dbReference type="Pfam" id="PF13936">
    <property type="entry name" value="HTH_38"/>
    <property type="match status" value="1"/>
</dbReference>
<name>A0ABR9QVI2_9FIRM</name>
<evidence type="ECO:0000313" key="3">
    <source>
        <dbReference type="Proteomes" id="UP001516588"/>
    </source>
</evidence>
<reference evidence="2 3" key="1">
    <citation type="submission" date="2020-10" db="EMBL/GenBank/DDBJ databases">
        <title>ChiBAC.</title>
        <authorList>
            <person name="Zenner C."/>
            <person name="Hitch T.C.A."/>
            <person name="Clavel T."/>
        </authorList>
    </citation>
    <scope>NUCLEOTIDE SEQUENCE [LARGE SCALE GENOMIC DNA]</scope>
    <source>
        <strain evidence="2 3">DSM 108706</strain>
    </source>
</reference>
<protein>
    <submittedName>
        <fullName evidence="2">Helix-turn-helix domain-containing protein</fullName>
    </submittedName>
</protein>
<evidence type="ECO:0000313" key="2">
    <source>
        <dbReference type="EMBL" id="MBE5034877.1"/>
    </source>
</evidence>
<keyword evidence="3" id="KW-1185">Reference proteome</keyword>
<comment type="caution">
    <text evidence="2">The sequence shown here is derived from an EMBL/GenBank/DDBJ whole genome shotgun (WGS) entry which is preliminary data.</text>
</comment>
<sequence>MTTPKYKHFKFEDRYVIQEFLRLNYSFAAIANRLKKRSTCCL</sequence>
<evidence type="ECO:0000259" key="1">
    <source>
        <dbReference type="Pfam" id="PF13936"/>
    </source>
</evidence>
<feature type="domain" description="Transposase IS30-like HTH" evidence="1">
    <location>
        <begin position="5"/>
        <end position="36"/>
    </location>
</feature>
<dbReference type="InterPro" id="IPR025246">
    <property type="entry name" value="IS30-like_HTH"/>
</dbReference>
<proteinExistence type="predicted"/>
<accession>A0ABR9QVI2</accession>